<reference evidence="11" key="2">
    <citation type="submission" date="2020-05" db="EMBL/GenBank/DDBJ databases">
        <authorList>
            <person name="Kim H.-S."/>
            <person name="Proctor R.H."/>
            <person name="Brown D.W."/>
        </authorList>
    </citation>
    <scope>NUCLEOTIDE SEQUENCE</scope>
    <source>
        <strain evidence="11">NRRL 20472</strain>
    </source>
</reference>
<evidence type="ECO:0000313" key="12">
    <source>
        <dbReference type="Proteomes" id="UP000622797"/>
    </source>
</evidence>
<evidence type="ECO:0000256" key="7">
    <source>
        <dbReference type="ARBA" id="ARBA00023242"/>
    </source>
</evidence>
<evidence type="ECO:0000256" key="9">
    <source>
        <dbReference type="RuleBase" id="RU364142"/>
    </source>
</evidence>
<evidence type="ECO:0000256" key="1">
    <source>
        <dbReference type="ARBA" id="ARBA00004123"/>
    </source>
</evidence>
<dbReference type="PRINTS" id="PR00081">
    <property type="entry name" value="GDHRDH"/>
</dbReference>
<evidence type="ECO:0000256" key="6">
    <source>
        <dbReference type="ARBA" id="ARBA00023163"/>
    </source>
</evidence>
<dbReference type="GO" id="GO:0003712">
    <property type="term" value="F:transcription coregulator activity"/>
    <property type="evidence" value="ECO:0007669"/>
    <property type="project" value="InterPro"/>
</dbReference>
<keyword evidence="4 9" id="KW-0805">Transcription regulation</keyword>
<evidence type="ECO:0000256" key="5">
    <source>
        <dbReference type="ARBA" id="ARBA00023159"/>
    </source>
</evidence>
<comment type="caution">
    <text evidence="11">The sequence shown here is derived from an EMBL/GenBank/DDBJ whole genome shotgun (WGS) entry which is preliminary data.</text>
</comment>
<dbReference type="PANTHER" id="PTHR35784:SF1">
    <property type="entry name" value="MEDIATOR OF RNA POLYMERASE II TRANSCRIPTION SUBUNIT 5"/>
    <property type="match status" value="1"/>
</dbReference>
<evidence type="ECO:0000256" key="2">
    <source>
        <dbReference type="ARBA" id="ARBA00008782"/>
    </source>
</evidence>
<comment type="function">
    <text evidence="9">Component of the Mediator complex, a coactivator involved in the regulated transcription of nearly all RNA polymerase II-dependent genes. Mediator functions as a bridge to convey information from gene-specific regulatory proteins to the basal RNA polymerase II transcription machinery. Mediator is recruited to promoters by direct interactions with regulatory proteins and serves as a scaffold for the assembly of a functional preinitiation complex with RNA polymerase II and the general transcription factors.</text>
</comment>
<sequence>MVRDKLATIPPQEQDCAGKTIVITGANTGIGLEAARHFTRLNAAKVIIACRSLDKGEQAKKDIEETTGRHDIVEVWQLDLASHDSIREFAAQVNKLERVDALINNASLLTFKREIIEGHESMLTVNVISTALLTLLALPALRKTATRFNIVPHVVIVSSDAAYEGRLPARESNSIIEDLDAQTFILERYSETKLLQAMFMERLAEAVDVSGHGHIIANAVHPGLCSTQLFRNVPFPFSLIFTVLQALLGRTPEMGSRALLAGAFAGDELHGFASWTRLSTVNLSCDNDDNPPPSSKRSKTYNFFKMDNRVAAGDTMRAAVEYWSQFVARCISQRLETDKFEAYVRLVHDQHPLPTALVADFFLRPQPSNDNSLDPRIPPYLQVLTKLGYVDTPSILKALYKYSSSHAYPQAQAQQQQSNEGDEKDKENKEEKEKENVQPPKKNITRWKSSYWAEEVIFYGLTKAVVEGRAIPDSRTALDVAMIISKWMTLFTTASTAFAADMLEQLHTAQIRDEMESSRAALVALLLRLCENEILVGAVSKSFAKDVRKELSTSLASFVPTLQLVPQITEKLELFRTEILASSDPADKKKQVANAAMDELIDSTVGLDNFVVADIPISNTRAGLYIYLNAALIGRPILDDHALFSYMSNKYQGDIQSSAIDLILASFDILANAVFRNEGQKDAHLLRSFLINKVPLLLYQLLPPGFPGTSAEFCITEALSHVDTSLFPTASLMFDESRNNNPYTESIREEFCAACVLHGLVQREHVERILGEISLSYEPSLQKHSKDKLVQDCLSDTDKIQGLVRELDKMDGNVGAVCQALVELAAKPQSLDIILLFEKLPTILEPLCQLLDNWRYEEDQGEYQPVYEEFGAMLLLVLAFTYRYSLNAVDIGITTPDSWVAKIIGRGHIGRQGDELTERENGHLNGWIHGLFDTEAGGLGDELMSSCPPQEFYLVVAPLFQSIVIAYTYGYLNDESLKGGVEFPAIRFLAEYLWIDQNESKSIIKILQLILLPSSISGEASTMLSSVKNLIAKPLEHALRTYQRRDPKNQDIEPLLRTLKDSIPLSRRTGGTDLNELESWTATPPSGLSSAIKLTMQGLVHWSIHPAMNSMPTSFTHRQILAGLKMMGPRRVLHVILEEVRQQTEAGSANIVYDVATSLICAPDAVKDAPAASMLDANGNMLPPIQRQRSMRELLKVEAEGCKKLQKKDTALAEIVVRLHRRVEAQMVIPQTQGMLQAADMSLNLDGDTAALGDAMAAAASGVQGDSMSVNNLSLDVGMGGVPSDLGLGSANDGSMDPSGDASMFDGFGSQEMDDFDWDVTNTF</sequence>
<reference evidence="11" key="1">
    <citation type="journal article" date="2020" name="BMC Genomics">
        <title>Correction to: Identification and distribution of gene clusters required for synthesis of sphingolipid metabolism inhibitors in diverse species of the filamentous fungus Fusarium.</title>
        <authorList>
            <person name="Kim H.S."/>
            <person name="Lohmar J.M."/>
            <person name="Busman M."/>
            <person name="Brown D.W."/>
            <person name="Naumann T.A."/>
            <person name="Divon H.H."/>
            <person name="Lysoe E."/>
            <person name="Uhlig S."/>
            <person name="Proctor R.H."/>
        </authorList>
    </citation>
    <scope>NUCLEOTIDE SEQUENCE</scope>
    <source>
        <strain evidence="11">NRRL 20472</strain>
    </source>
</reference>
<dbReference type="PANTHER" id="PTHR35784">
    <property type="entry name" value="MEDIATOR OF RNA POLYMERASE II TRANSCRIPTION SUBUNIT 5"/>
    <property type="match status" value="1"/>
</dbReference>
<dbReference type="EMBL" id="JABEXW010000276">
    <property type="protein sequence ID" value="KAF4966709.1"/>
    <property type="molecule type" value="Genomic_DNA"/>
</dbReference>
<dbReference type="SUPFAM" id="SSF51735">
    <property type="entry name" value="NAD(P)-binding Rossmann-fold domains"/>
    <property type="match status" value="1"/>
</dbReference>
<comment type="subcellular location">
    <subcellularLocation>
        <location evidence="1 9">Nucleus</location>
    </subcellularLocation>
</comment>
<keyword evidence="7 9" id="KW-0539">Nucleus</keyword>
<evidence type="ECO:0000256" key="4">
    <source>
        <dbReference type="ARBA" id="ARBA00023015"/>
    </source>
</evidence>
<name>A0A8H4XA78_9HYPO</name>
<organism evidence="11 12">
    <name type="scientific">Fusarium sarcochroum</name>
    <dbReference type="NCBI Taxonomy" id="1208366"/>
    <lineage>
        <taxon>Eukaryota</taxon>
        <taxon>Fungi</taxon>
        <taxon>Dikarya</taxon>
        <taxon>Ascomycota</taxon>
        <taxon>Pezizomycotina</taxon>
        <taxon>Sordariomycetes</taxon>
        <taxon>Hypocreomycetidae</taxon>
        <taxon>Hypocreales</taxon>
        <taxon>Nectriaceae</taxon>
        <taxon>Fusarium</taxon>
        <taxon>Fusarium lateritium species complex</taxon>
    </lineage>
</organism>
<comment type="subunit">
    <text evidence="9">Component of the Mediator complex.</text>
</comment>
<dbReference type="OrthoDB" id="5322661at2759"/>
<dbReference type="Proteomes" id="UP000622797">
    <property type="component" value="Unassembled WGS sequence"/>
</dbReference>
<dbReference type="Pfam" id="PF00106">
    <property type="entry name" value="adh_short"/>
    <property type="match status" value="1"/>
</dbReference>
<dbReference type="InterPro" id="IPR014801">
    <property type="entry name" value="Mediator_Med5_fun"/>
</dbReference>
<evidence type="ECO:0000313" key="11">
    <source>
        <dbReference type="EMBL" id="KAF4966709.1"/>
    </source>
</evidence>
<dbReference type="GO" id="GO:0006357">
    <property type="term" value="P:regulation of transcription by RNA polymerase II"/>
    <property type="evidence" value="ECO:0007669"/>
    <property type="project" value="InterPro"/>
</dbReference>
<keyword evidence="12" id="KW-1185">Reference proteome</keyword>
<dbReference type="InterPro" id="IPR036291">
    <property type="entry name" value="NAD(P)-bd_dom_sf"/>
</dbReference>
<keyword evidence="5 9" id="KW-0010">Activator</keyword>
<evidence type="ECO:0000256" key="3">
    <source>
        <dbReference type="ARBA" id="ARBA00020628"/>
    </source>
</evidence>
<dbReference type="Gene3D" id="3.40.50.720">
    <property type="entry name" value="NAD(P)-binding Rossmann-like Domain"/>
    <property type="match status" value="1"/>
</dbReference>
<keyword evidence="6 9" id="KW-0804">Transcription</keyword>
<dbReference type="GO" id="GO:0016592">
    <property type="term" value="C:mediator complex"/>
    <property type="evidence" value="ECO:0007669"/>
    <property type="project" value="InterPro"/>
</dbReference>
<dbReference type="Pfam" id="PF08689">
    <property type="entry name" value="Med5"/>
    <property type="match status" value="2"/>
</dbReference>
<feature type="compositionally biased region" description="Basic and acidic residues" evidence="10">
    <location>
        <begin position="421"/>
        <end position="436"/>
    </location>
</feature>
<evidence type="ECO:0000256" key="8">
    <source>
        <dbReference type="ARBA" id="ARBA00031256"/>
    </source>
</evidence>
<feature type="region of interest" description="Disordered" evidence="10">
    <location>
        <begin position="410"/>
        <end position="440"/>
    </location>
</feature>
<feature type="compositionally biased region" description="Low complexity" evidence="10">
    <location>
        <begin position="410"/>
        <end position="419"/>
    </location>
</feature>
<accession>A0A8H4XA78</accession>
<evidence type="ECO:0000256" key="10">
    <source>
        <dbReference type="SAM" id="MobiDB-lite"/>
    </source>
</evidence>
<gene>
    <name evidence="9" type="primary">MED5</name>
    <name evidence="11" type="ORF">FSARC_5624</name>
</gene>
<proteinExistence type="inferred from homology"/>
<comment type="similarity">
    <text evidence="2 9">Belongs to the Mediator complex subunit 5 family.</text>
</comment>
<protein>
    <recommendedName>
        <fullName evidence="3 9">Mediator of RNA polymerase II transcription subunit 5</fullName>
    </recommendedName>
    <alternativeName>
        <fullName evidence="8 9">Mediator complex subunit 5</fullName>
    </alternativeName>
</protein>
<dbReference type="InterPro" id="IPR002347">
    <property type="entry name" value="SDR_fam"/>
</dbReference>